<dbReference type="EMBL" id="LZSF01000113">
    <property type="protein sequence ID" value="OBA88117.1"/>
    <property type="molecule type" value="Genomic_DNA"/>
</dbReference>
<keyword evidence="2 3" id="KW-0472">Membrane</keyword>
<keyword evidence="3" id="KW-0812">Transmembrane</keyword>
<evidence type="ECO:0000256" key="2">
    <source>
        <dbReference type="ARBA" id="ARBA00023136"/>
    </source>
</evidence>
<accession>A0A1A0MRU5</accession>
<protein>
    <submittedName>
        <fullName evidence="4">Mammalian cell entry protein</fullName>
    </submittedName>
</protein>
<dbReference type="PANTHER" id="PTHR37042">
    <property type="entry name" value="OUTER MEMBRANE PROTEIN RV1973"/>
    <property type="match status" value="1"/>
</dbReference>
<sequence length="187" mass="20286">MSPRRKIDAAERFVAGDYFKAVAAVPRRVVLVVIACVTTVLVIAAIAASTYLLVQHEKDVASQAKSAAVLGYVKEFMRGFTAVDPFHANAYVEKIAGQSTGEFAKQFKDKHDQILMQVARAQPAEGTVEDAGVARWNEDGSADVLIAMKLTTTTPDGNATVESGSRWVITATQEGQQWKISRMNPVM</sequence>
<evidence type="ECO:0000256" key="1">
    <source>
        <dbReference type="ARBA" id="ARBA00004370"/>
    </source>
</evidence>
<dbReference type="PANTHER" id="PTHR37042:SF4">
    <property type="entry name" value="OUTER MEMBRANE PROTEIN RV1973"/>
    <property type="match status" value="1"/>
</dbReference>
<comment type="caution">
    <text evidence="4">The sequence shown here is derived from an EMBL/GenBank/DDBJ whole genome shotgun (WGS) entry which is preliminary data.</text>
</comment>
<proteinExistence type="predicted"/>
<organism evidence="4 5">
    <name type="scientific">Mycolicibacterium mucogenicum</name>
    <name type="common">Mycobacterium mucogenicum</name>
    <dbReference type="NCBI Taxonomy" id="56689"/>
    <lineage>
        <taxon>Bacteria</taxon>
        <taxon>Bacillati</taxon>
        <taxon>Actinomycetota</taxon>
        <taxon>Actinomycetes</taxon>
        <taxon>Mycobacteriales</taxon>
        <taxon>Mycobacteriaceae</taxon>
        <taxon>Mycolicibacterium</taxon>
    </lineage>
</organism>
<name>A0A1A0MRU5_MYCMU</name>
<dbReference type="Proteomes" id="UP000093962">
    <property type="component" value="Unassembled WGS sequence"/>
</dbReference>
<gene>
    <name evidence="4" type="ORF">A5642_01455</name>
</gene>
<reference evidence="4 5" key="1">
    <citation type="submission" date="2016-06" db="EMBL/GenBank/DDBJ databases">
        <authorList>
            <person name="Kjaerup R.B."/>
            <person name="Dalgaard T.S."/>
            <person name="Juul-Madsen H.R."/>
        </authorList>
    </citation>
    <scope>NUCLEOTIDE SEQUENCE [LARGE SCALE GENOMIC DNA]</scope>
    <source>
        <strain evidence="4 5">1199456.5</strain>
    </source>
</reference>
<dbReference type="AlphaFoldDB" id="A0A1A0MRU5"/>
<dbReference type="OrthoDB" id="4620550at2"/>
<evidence type="ECO:0000256" key="3">
    <source>
        <dbReference type="SAM" id="Phobius"/>
    </source>
</evidence>
<dbReference type="GO" id="GO:0016020">
    <property type="term" value="C:membrane"/>
    <property type="evidence" value="ECO:0007669"/>
    <property type="project" value="UniProtKB-SubCell"/>
</dbReference>
<dbReference type="RefSeq" id="WP_064858558.1">
    <property type="nucleotide sequence ID" value="NZ_LZSF01000113.1"/>
</dbReference>
<feature type="transmembrane region" description="Helical" evidence="3">
    <location>
        <begin position="29"/>
        <end position="54"/>
    </location>
</feature>
<keyword evidence="3" id="KW-1133">Transmembrane helix</keyword>
<comment type="subcellular location">
    <subcellularLocation>
        <location evidence="1">Membrane</location>
    </subcellularLocation>
</comment>
<evidence type="ECO:0000313" key="5">
    <source>
        <dbReference type="Proteomes" id="UP000093962"/>
    </source>
</evidence>
<evidence type="ECO:0000313" key="4">
    <source>
        <dbReference type="EMBL" id="OBA88117.1"/>
    </source>
</evidence>